<feature type="transmembrane region" description="Helical" evidence="2">
    <location>
        <begin position="72"/>
        <end position="93"/>
    </location>
</feature>
<dbReference type="Proteomes" id="UP000299102">
    <property type="component" value="Unassembled WGS sequence"/>
</dbReference>
<keyword evidence="2" id="KW-1133">Transmembrane helix</keyword>
<keyword evidence="2" id="KW-0472">Membrane</keyword>
<feature type="region of interest" description="Disordered" evidence="1">
    <location>
        <begin position="125"/>
        <end position="146"/>
    </location>
</feature>
<feature type="chain" id="PRO_5020032970" evidence="3">
    <location>
        <begin position="19"/>
        <end position="146"/>
    </location>
</feature>
<comment type="caution">
    <text evidence="4">The sequence shown here is derived from an EMBL/GenBank/DDBJ whole genome shotgun (WGS) entry which is preliminary data.</text>
</comment>
<name>A0A4C1UP28_EUMVA</name>
<evidence type="ECO:0000256" key="3">
    <source>
        <dbReference type="SAM" id="SignalP"/>
    </source>
</evidence>
<evidence type="ECO:0000256" key="1">
    <source>
        <dbReference type="SAM" id="MobiDB-lite"/>
    </source>
</evidence>
<dbReference type="AlphaFoldDB" id="A0A4C1UP28"/>
<keyword evidence="2" id="KW-0812">Transmembrane</keyword>
<reference evidence="4 5" key="1">
    <citation type="journal article" date="2019" name="Commun. Biol.">
        <title>The bagworm genome reveals a unique fibroin gene that provides high tensile strength.</title>
        <authorList>
            <person name="Kono N."/>
            <person name="Nakamura H."/>
            <person name="Ohtoshi R."/>
            <person name="Tomita M."/>
            <person name="Numata K."/>
            <person name="Arakawa K."/>
        </authorList>
    </citation>
    <scope>NUCLEOTIDE SEQUENCE [LARGE SCALE GENOMIC DNA]</scope>
</reference>
<sequence length="146" mass="16084">MLSVRLAVVSAVISVSITVDLHSHHSARPKQLPRIRVLPSLPGNSCSVKNSTLSDLDSNPNLTPGFDLGPVLLFWLSILLPAPLSIPIPLTVLESNLKLHKTPIYDAAQLERAVIQQRPDWLSARYGPSRNRGGRVTDRDRRHGSF</sequence>
<protein>
    <submittedName>
        <fullName evidence="4">Uncharacterized protein</fullName>
    </submittedName>
</protein>
<proteinExistence type="predicted"/>
<organism evidence="4 5">
    <name type="scientific">Eumeta variegata</name>
    <name type="common">Bagworm moth</name>
    <name type="synonym">Eumeta japonica</name>
    <dbReference type="NCBI Taxonomy" id="151549"/>
    <lineage>
        <taxon>Eukaryota</taxon>
        <taxon>Metazoa</taxon>
        <taxon>Ecdysozoa</taxon>
        <taxon>Arthropoda</taxon>
        <taxon>Hexapoda</taxon>
        <taxon>Insecta</taxon>
        <taxon>Pterygota</taxon>
        <taxon>Neoptera</taxon>
        <taxon>Endopterygota</taxon>
        <taxon>Lepidoptera</taxon>
        <taxon>Glossata</taxon>
        <taxon>Ditrysia</taxon>
        <taxon>Tineoidea</taxon>
        <taxon>Psychidae</taxon>
        <taxon>Oiketicinae</taxon>
        <taxon>Eumeta</taxon>
    </lineage>
</organism>
<evidence type="ECO:0000256" key="2">
    <source>
        <dbReference type="SAM" id="Phobius"/>
    </source>
</evidence>
<evidence type="ECO:0000313" key="4">
    <source>
        <dbReference type="EMBL" id="GBP27722.1"/>
    </source>
</evidence>
<accession>A0A4C1UP28</accession>
<keyword evidence="5" id="KW-1185">Reference proteome</keyword>
<gene>
    <name evidence="4" type="ORF">EVAR_82770_1</name>
</gene>
<feature type="compositionally biased region" description="Basic and acidic residues" evidence="1">
    <location>
        <begin position="135"/>
        <end position="146"/>
    </location>
</feature>
<keyword evidence="3" id="KW-0732">Signal</keyword>
<feature type="signal peptide" evidence="3">
    <location>
        <begin position="1"/>
        <end position="18"/>
    </location>
</feature>
<dbReference type="EMBL" id="BGZK01000198">
    <property type="protein sequence ID" value="GBP27722.1"/>
    <property type="molecule type" value="Genomic_DNA"/>
</dbReference>
<evidence type="ECO:0000313" key="5">
    <source>
        <dbReference type="Proteomes" id="UP000299102"/>
    </source>
</evidence>